<feature type="domain" description="DNA polymerase delta/zeta catalytic subunit N-terminal" evidence="2">
    <location>
        <begin position="61"/>
        <end position="140"/>
    </location>
</feature>
<dbReference type="InterPro" id="IPR056435">
    <property type="entry name" value="DPOD/Z_N"/>
</dbReference>
<dbReference type="GO" id="GO:0005634">
    <property type="term" value="C:nucleus"/>
    <property type="evidence" value="ECO:0007669"/>
    <property type="project" value="TreeGrafter"/>
</dbReference>
<dbReference type="Gene3D" id="3.30.342.10">
    <property type="entry name" value="DNA Polymerase, chain B, domain 1"/>
    <property type="match status" value="1"/>
</dbReference>
<dbReference type="Proteomes" id="UP001162972">
    <property type="component" value="Chromosome 13"/>
</dbReference>
<name>A0AAD6L359_9ROSI</name>
<dbReference type="Pfam" id="PF24065">
    <property type="entry name" value="REV3_N"/>
    <property type="match status" value="1"/>
</dbReference>
<gene>
    <name evidence="4" type="ORF">OIU84_018014</name>
</gene>
<dbReference type="GO" id="GO:0016035">
    <property type="term" value="C:zeta DNA polymerase complex"/>
    <property type="evidence" value="ECO:0007669"/>
    <property type="project" value="InterPro"/>
</dbReference>
<sequence>MEDSQSTSSLKIFSLRIVSIDHYMSPPITRRRCGRVNEVPVIRVYGSTPAGQKTCLHVHRAFPYLYVPCSDIPINGNPEGDAYTHAISLALEKALKLKGNAGSKRQHVHGCSLVTAKKFYGYHSDEELFVKIYLYHPHDVSRAANLLRSGAVFDKSLQPHESHIPFILQFLVDYNLNGMGHLHLSKVKFRHPLPDSFTPRKFSNKHQDRPEMDESTSISADFQADSSGGQGLVSPVWISSTIPGSWMWQFSSELDAPSDQDMQRLKRQSVCNLEGDATIDDILNQQSKMYTSLSQVHSDVKMVQSLIPIWEEEHERTGTNECSAEQDTIQSSAQGSVCEETDATPTEMKGSCLKLSSEIIGTVDPKVADEETLGLLRWLATSQAAEDLNSDDELICETILSPLLPAATIDEVLERANTDYESESQKECQDILDSIEDLVNFEDFKEKPSHSVDHSPQTSLEKKVPQADTFALISLWISWKFI</sequence>
<dbReference type="AlphaFoldDB" id="A0AAD6L359"/>
<keyword evidence="5" id="KW-1185">Reference proteome</keyword>
<dbReference type="PANTHER" id="PTHR45812:SF1">
    <property type="entry name" value="DNA POLYMERASE ZETA CATALYTIC SUBUNIT"/>
    <property type="match status" value="1"/>
</dbReference>
<proteinExistence type="predicted"/>
<dbReference type="EMBL" id="JAPFFJ010000002">
    <property type="protein sequence ID" value="KAJ6434417.1"/>
    <property type="molecule type" value="Genomic_DNA"/>
</dbReference>
<comment type="caution">
    <text evidence="4">The sequence shown here is derived from an EMBL/GenBank/DDBJ whole genome shotgun (WGS) entry which is preliminary data.</text>
</comment>
<evidence type="ECO:0008006" key="6">
    <source>
        <dbReference type="Google" id="ProtNLM"/>
    </source>
</evidence>
<evidence type="ECO:0000256" key="1">
    <source>
        <dbReference type="ARBA" id="ARBA00049244"/>
    </source>
</evidence>
<protein>
    <recommendedName>
        <fullName evidence="6">DNA polymerase zeta catalytic subunit</fullName>
    </recommendedName>
</protein>
<dbReference type="PANTHER" id="PTHR45812">
    <property type="entry name" value="DNA POLYMERASE ZETA CATALYTIC SUBUNIT"/>
    <property type="match status" value="1"/>
</dbReference>
<dbReference type="GO" id="GO:0000724">
    <property type="term" value="P:double-strand break repair via homologous recombination"/>
    <property type="evidence" value="ECO:0007669"/>
    <property type="project" value="TreeGrafter"/>
</dbReference>
<dbReference type="FunFam" id="3.30.342.10:FF:000014">
    <property type="entry name" value="DNA polymerase"/>
    <property type="match status" value="1"/>
</dbReference>
<accession>A0AAD6L359</accession>
<evidence type="ECO:0000313" key="5">
    <source>
        <dbReference type="Proteomes" id="UP001162972"/>
    </source>
</evidence>
<evidence type="ECO:0000259" key="3">
    <source>
        <dbReference type="Pfam" id="PF24065"/>
    </source>
</evidence>
<feature type="domain" description="DNA polymerase zeta catalytic subunit N-terminal" evidence="3">
    <location>
        <begin position="13"/>
        <end position="59"/>
    </location>
</feature>
<organism evidence="4 5">
    <name type="scientific">Salix udensis</name>
    <dbReference type="NCBI Taxonomy" id="889485"/>
    <lineage>
        <taxon>Eukaryota</taxon>
        <taxon>Viridiplantae</taxon>
        <taxon>Streptophyta</taxon>
        <taxon>Embryophyta</taxon>
        <taxon>Tracheophyta</taxon>
        <taxon>Spermatophyta</taxon>
        <taxon>Magnoliopsida</taxon>
        <taxon>eudicotyledons</taxon>
        <taxon>Gunneridae</taxon>
        <taxon>Pentapetalae</taxon>
        <taxon>rosids</taxon>
        <taxon>fabids</taxon>
        <taxon>Malpighiales</taxon>
        <taxon>Salicaceae</taxon>
        <taxon>Saliceae</taxon>
        <taxon>Salix</taxon>
    </lineage>
</organism>
<reference evidence="4 5" key="1">
    <citation type="journal article" date="2023" name="Int. J. Mol. Sci.">
        <title>De Novo Assembly and Annotation of 11 Diverse Shrub Willow (Salix) Genomes Reveals Novel Gene Organization in Sex-Linked Regions.</title>
        <authorList>
            <person name="Hyden B."/>
            <person name="Feng K."/>
            <person name="Yates T.B."/>
            <person name="Jawdy S."/>
            <person name="Cereghino C."/>
            <person name="Smart L.B."/>
            <person name="Muchero W."/>
        </authorList>
    </citation>
    <scope>NUCLEOTIDE SEQUENCE [LARGE SCALE GENOMIC DNA]</scope>
    <source>
        <tissue evidence="4">Shoot tip</tissue>
    </source>
</reference>
<dbReference type="GO" id="GO:0003887">
    <property type="term" value="F:DNA-directed DNA polymerase activity"/>
    <property type="evidence" value="ECO:0007669"/>
    <property type="project" value="UniProtKB-EC"/>
</dbReference>
<dbReference type="SUPFAM" id="SSF53098">
    <property type="entry name" value="Ribonuclease H-like"/>
    <property type="match status" value="1"/>
</dbReference>
<dbReference type="InterPro" id="IPR012337">
    <property type="entry name" value="RNaseH-like_sf"/>
</dbReference>
<dbReference type="InterPro" id="IPR056447">
    <property type="entry name" value="REV3_N"/>
</dbReference>
<evidence type="ECO:0000313" key="4">
    <source>
        <dbReference type="EMBL" id="KAJ6434417.1"/>
    </source>
</evidence>
<evidence type="ECO:0000259" key="2">
    <source>
        <dbReference type="Pfam" id="PF24055"/>
    </source>
</evidence>
<dbReference type="GO" id="GO:0042276">
    <property type="term" value="P:error-prone translesion synthesis"/>
    <property type="evidence" value="ECO:0007669"/>
    <property type="project" value="TreeGrafter"/>
</dbReference>
<dbReference type="InterPro" id="IPR030559">
    <property type="entry name" value="PolZ_Rev3"/>
</dbReference>
<comment type="catalytic activity">
    <reaction evidence="1">
        <text>DNA(n) + a 2'-deoxyribonucleoside 5'-triphosphate = DNA(n+1) + diphosphate</text>
        <dbReference type="Rhea" id="RHEA:22508"/>
        <dbReference type="Rhea" id="RHEA-COMP:17339"/>
        <dbReference type="Rhea" id="RHEA-COMP:17340"/>
        <dbReference type="ChEBI" id="CHEBI:33019"/>
        <dbReference type="ChEBI" id="CHEBI:61560"/>
        <dbReference type="ChEBI" id="CHEBI:173112"/>
        <dbReference type="EC" id="2.7.7.7"/>
    </reaction>
</comment>
<dbReference type="Pfam" id="PF24055">
    <property type="entry name" value="POL3_N"/>
    <property type="match status" value="1"/>
</dbReference>